<evidence type="ECO:0000313" key="3">
    <source>
        <dbReference type="EMBL" id="PEN11405.1"/>
    </source>
</evidence>
<dbReference type="GO" id="GO:0008743">
    <property type="term" value="F:L-threonine 3-dehydrogenase activity"/>
    <property type="evidence" value="ECO:0007669"/>
    <property type="project" value="TreeGrafter"/>
</dbReference>
<dbReference type="Proteomes" id="UP000220102">
    <property type="component" value="Unassembled WGS sequence"/>
</dbReference>
<comment type="caution">
    <text evidence="3">The sequence shown here is derived from an EMBL/GenBank/DDBJ whole genome shotgun (WGS) entry which is preliminary data.</text>
</comment>
<keyword evidence="4" id="KW-1185">Reference proteome</keyword>
<name>A0A2A8CU85_9BACT</name>
<evidence type="ECO:0000259" key="2">
    <source>
        <dbReference type="Pfam" id="PF01370"/>
    </source>
</evidence>
<dbReference type="FunFam" id="3.40.50.720:FF:000077">
    <property type="entry name" value="L-threonine 3-dehydrogenase, mitochondrial"/>
    <property type="match status" value="1"/>
</dbReference>
<protein>
    <submittedName>
        <fullName evidence="3">NAD-dependent epimerase</fullName>
    </submittedName>
</protein>
<dbReference type="RefSeq" id="WP_098077860.1">
    <property type="nucleotide sequence ID" value="NZ_PDEQ01000009.1"/>
</dbReference>
<dbReference type="SUPFAM" id="SSF51735">
    <property type="entry name" value="NAD(P)-binding Rossmann-fold domains"/>
    <property type="match status" value="1"/>
</dbReference>
<feature type="domain" description="NAD-dependent epimerase/dehydratase" evidence="2">
    <location>
        <begin position="4"/>
        <end position="252"/>
    </location>
</feature>
<dbReference type="AlphaFoldDB" id="A0A2A8CU85"/>
<evidence type="ECO:0000256" key="1">
    <source>
        <dbReference type="ARBA" id="ARBA00007637"/>
    </source>
</evidence>
<sequence>MSSILVTGANGQIGSELVQTLRDRHGDEHVVRLDLRPPSSTSVNGSVNGQNATSRTAAPFVVADVRDRDTLAETIERYDIDTVYHLASLLSANGEKVPDRTWDVNINGLKHVLDLARDHDLRIFWPSSIAVFGPSTPRNDTPQNTILNPSTMYGVTKRSGELLCQYYHQRFGVDVRSLRYPGLISYATLPGGGTTDYAVDMYYEALRSGSYTCFVRADTRLPMMYMPDAIRATLDLMNADADNITIRDSYNITAMSFSAEELADAIRAHLPDFTCDFEPDERQQIADAWPATIDDRIARRDWNWKPDFNLDAMTADMLAHLRDTVQQREDVESVER</sequence>
<proteinExistence type="inferred from homology"/>
<dbReference type="Pfam" id="PF01370">
    <property type="entry name" value="Epimerase"/>
    <property type="match status" value="1"/>
</dbReference>
<dbReference type="InterPro" id="IPR036291">
    <property type="entry name" value="NAD(P)-bd_dom_sf"/>
</dbReference>
<dbReference type="PANTHER" id="PTHR42687">
    <property type="entry name" value="L-THREONINE 3-DEHYDROGENASE"/>
    <property type="match status" value="1"/>
</dbReference>
<evidence type="ECO:0000313" key="4">
    <source>
        <dbReference type="Proteomes" id="UP000220102"/>
    </source>
</evidence>
<dbReference type="Gene3D" id="3.40.50.720">
    <property type="entry name" value="NAD(P)-binding Rossmann-like Domain"/>
    <property type="match status" value="1"/>
</dbReference>
<dbReference type="GO" id="GO:0006567">
    <property type="term" value="P:L-threonine catabolic process"/>
    <property type="evidence" value="ECO:0007669"/>
    <property type="project" value="TreeGrafter"/>
</dbReference>
<dbReference type="InterPro" id="IPR051225">
    <property type="entry name" value="NAD(P)_epim/dehydratase"/>
</dbReference>
<reference evidence="3 4" key="1">
    <citation type="submission" date="2017-10" db="EMBL/GenBank/DDBJ databases">
        <title>Draft genome of Longibacter Salinarum.</title>
        <authorList>
            <person name="Goh K.M."/>
            <person name="Shamsir M.S."/>
            <person name="Lim S.W."/>
        </authorList>
    </citation>
    <scope>NUCLEOTIDE SEQUENCE [LARGE SCALE GENOMIC DNA]</scope>
    <source>
        <strain evidence="3 4">KCTC 52045</strain>
    </source>
</reference>
<gene>
    <name evidence="3" type="ORF">CRI94_15315</name>
</gene>
<comment type="similarity">
    <text evidence="1">Belongs to the NAD(P)-dependent epimerase/dehydratase family.</text>
</comment>
<dbReference type="EMBL" id="PDEQ01000009">
    <property type="protein sequence ID" value="PEN11405.1"/>
    <property type="molecule type" value="Genomic_DNA"/>
</dbReference>
<dbReference type="InterPro" id="IPR001509">
    <property type="entry name" value="Epimerase_deHydtase"/>
</dbReference>
<dbReference type="OrthoDB" id="9779902at2"/>
<organism evidence="3 4">
    <name type="scientific">Longibacter salinarum</name>
    <dbReference type="NCBI Taxonomy" id="1850348"/>
    <lineage>
        <taxon>Bacteria</taxon>
        <taxon>Pseudomonadati</taxon>
        <taxon>Rhodothermota</taxon>
        <taxon>Rhodothermia</taxon>
        <taxon>Rhodothermales</taxon>
        <taxon>Salisaetaceae</taxon>
        <taxon>Longibacter</taxon>
    </lineage>
</organism>
<dbReference type="PANTHER" id="PTHR42687:SF1">
    <property type="entry name" value="L-THREONINE 3-DEHYDROGENASE, MITOCHONDRIAL"/>
    <property type="match status" value="1"/>
</dbReference>
<accession>A0A2A8CU85</accession>